<sequence>MGIGKIIEEVAGAVAAEDALKAADPDAGFLSKVAAAVVGFEGVSKLTDLIEDKEQASAADESGDQSS</sequence>
<evidence type="ECO:0000313" key="2">
    <source>
        <dbReference type="Proteomes" id="UP000186228"/>
    </source>
</evidence>
<dbReference type="RefSeq" id="WP_075856989.1">
    <property type="nucleotide sequence ID" value="NZ_FMAC01000020.1"/>
</dbReference>
<proteinExistence type="predicted"/>
<dbReference type="EMBL" id="FMAC01000020">
    <property type="protein sequence ID" value="SCB39611.1"/>
    <property type="molecule type" value="Genomic_DNA"/>
</dbReference>
<accession>A0A1C3WHW0</accession>
<dbReference type="Proteomes" id="UP000186228">
    <property type="component" value="Unassembled WGS sequence"/>
</dbReference>
<keyword evidence="2" id="KW-1185">Reference proteome</keyword>
<name>A0A1C3WHW0_9HYPH</name>
<organism evidence="1 2">
    <name type="scientific">Rhizobium hainanense</name>
    <dbReference type="NCBI Taxonomy" id="52131"/>
    <lineage>
        <taxon>Bacteria</taxon>
        <taxon>Pseudomonadati</taxon>
        <taxon>Pseudomonadota</taxon>
        <taxon>Alphaproteobacteria</taxon>
        <taxon>Hyphomicrobiales</taxon>
        <taxon>Rhizobiaceae</taxon>
        <taxon>Rhizobium/Agrobacterium group</taxon>
        <taxon>Rhizobium</taxon>
    </lineage>
</organism>
<dbReference type="AlphaFoldDB" id="A0A1C3WHW0"/>
<dbReference type="OrthoDB" id="8397998at2"/>
<reference evidence="2" key="1">
    <citation type="submission" date="2016-08" db="EMBL/GenBank/DDBJ databases">
        <authorList>
            <person name="Varghese N."/>
            <person name="Submissions Spin"/>
        </authorList>
    </citation>
    <scope>NUCLEOTIDE SEQUENCE [LARGE SCALE GENOMIC DNA]</scope>
    <source>
        <strain evidence="2">CCBAU 57015</strain>
    </source>
</reference>
<protein>
    <submittedName>
        <fullName evidence="1">Uncharacterized protein</fullName>
    </submittedName>
</protein>
<gene>
    <name evidence="1" type="ORF">GA0061100_1205</name>
</gene>
<evidence type="ECO:0000313" key="1">
    <source>
        <dbReference type="EMBL" id="SCB39611.1"/>
    </source>
</evidence>